<dbReference type="InterPro" id="IPR039308">
    <property type="entry name" value="GAS8"/>
</dbReference>
<dbReference type="GO" id="GO:0031514">
    <property type="term" value="C:motile cilium"/>
    <property type="evidence" value="ECO:0007669"/>
    <property type="project" value="UniProtKB-SubCell"/>
</dbReference>
<evidence type="ECO:0000256" key="11">
    <source>
        <dbReference type="ARBA" id="ARBA00023273"/>
    </source>
</evidence>
<dbReference type="GO" id="GO:0005874">
    <property type="term" value="C:microtubule"/>
    <property type="evidence" value="ECO:0007669"/>
    <property type="project" value="UniProtKB-KW"/>
</dbReference>
<feature type="domain" description="Growth arrest-specific protein 8" evidence="15">
    <location>
        <begin position="255"/>
        <end position="413"/>
    </location>
</feature>
<name>A0A8C4EK77_DICLA</name>
<feature type="region of interest" description="Disordered" evidence="14">
    <location>
        <begin position="1"/>
        <end position="35"/>
    </location>
</feature>
<evidence type="ECO:0000256" key="2">
    <source>
        <dbReference type="ARBA" id="ARBA00004245"/>
    </source>
</evidence>
<dbReference type="GO" id="GO:0008017">
    <property type="term" value="F:microtubule binding"/>
    <property type="evidence" value="ECO:0007669"/>
    <property type="project" value="InterPro"/>
</dbReference>
<keyword evidence="6" id="KW-0493">Microtubule</keyword>
<keyword evidence="11" id="KW-0966">Cell projection</keyword>
<dbReference type="PANTHER" id="PTHR31543:SF0">
    <property type="entry name" value="DYNEIN REGULATORY COMPLEX SUBUNIT 4"/>
    <property type="match status" value="1"/>
</dbReference>
<dbReference type="GO" id="GO:0030317">
    <property type="term" value="P:flagellated sperm motility"/>
    <property type="evidence" value="ECO:0007669"/>
    <property type="project" value="TreeGrafter"/>
</dbReference>
<evidence type="ECO:0000256" key="7">
    <source>
        <dbReference type="ARBA" id="ARBA00022846"/>
    </source>
</evidence>
<evidence type="ECO:0000256" key="6">
    <source>
        <dbReference type="ARBA" id="ARBA00022701"/>
    </source>
</evidence>
<organism evidence="16 17">
    <name type="scientific">Dicentrarchus labrax</name>
    <name type="common">European seabass</name>
    <name type="synonym">Morone labrax</name>
    <dbReference type="NCBI Taxonomy" id="13489"/>
    <lineage>
        <taxon>Eukaryota</taxon>
        <taxon>Metazoa</taxon>
        <taxon>Chordata</taxon>
        <taxon>Craniata</taxon>
        <taxon>Vertebrata</taxon>
        <taxon>Euteleostomi</taxon>
        <taxon>Actinopterygii</taxon>
        <taxon>Neopterygii</taxon>
        <taxon>Teleostei</taxon>
        <taxon>Neoteleostei</taxon>
        <taxon>Acanthomorphata</taxon>
        <taxon>Eupercaria</taxon>
        <taxon>Moronidae</taxon>
        <taxon>Dicentrarchus</taxon>
    </lineage>
</organism>
<evidence type="ECO:0000256" key="4">
    <source>
        <dbReference type="ARBA" id="ARBA00021301"/>
    </source>
</evidence>
<protein>
    <recommendedName>
        <fullName evidence="4">Dynein regulatory complex subunit 4</fullName>
    </recommendedName>
    <alternativeName>
        <fullName evidence="12">Growth arrest-specific protein 8</fullName>
    </alternativeName>
</protein>
<evidence type="ECO:0000256" key="12">
    <source>
        <dbReference type="ARBA" id="ARBA00031568"/>
    </source>
</evidence>
<feature type="coiled-coil region" evidence="13">
    <location>
        <begin position="51"/>
        <end position="117"/>
    </location>
</feature>
<evidence type="ECO:0000256" key="10">
    <source>
        <dbReference type="ARBA" id="ARBA00023212"/>
    </source>
</evidence>
<evidence type="ECO:0000256" key="9">
    <source>
        <dbReference type="ARBA" id="ARBA00023069"/>
    </source>
</evidence>
<comment type="subcellular location">
    <subcellularLocation>
        <location evidence="1">Cell projection</location>
        <location evidence="1">Cilium</location>
        <location evidence="1">Flagellum</location>
    </subcellularLocation>
    <subcellularLocation>
        <location evidence="2">Cytoplasm</location>
        <location evidence="2">Cytoskeleton</location>
    </subcellularLocation>
</comment>
<dbReference type="Ensembl" id="ENSDLAT00005021141.2">
    <property type="protein sequence ID" value="ENSDLAP00005019680.2"/>
    <property type="gene ID" value="ENSDLAG00005009263.2"/>
</dbReference>
<keyword evidence="8 13" id="KW-0175">Coiled coil</keyword>
<evidence type="ECO:0000259" key="15">
    <source>
        <dbReference type="Pfam" id="PF13851"/>
    </source>
</evidence>
<dbReference type="GO" id="GO:0031267">
    <property type="term" value="F:small GTPase binding"/>
    <property type="evidence" value="ECO:0007669"/>
    <property type="project" value="InterPro"/>
</dbReference>
<dbReference type="GeneTree" id="ENSGT00390000009477"/>
<dbReference type="GO" id="GO:0005794">
    <property type="term" value="C:Golgi apparatus"/>
    <property type="evidence" value="ECO:0007669"/>
    <property type="project" value="TreeGrafter"/>
</dbReference>
<evidence type="ECO:0000256" key="5">
    <source>
        <dbReference type="ARBA" id="ARBA00022490"/>
    </source>
</evidence>
<feature type="coiled-coil region" evidence="13">
    <location>
        <begin position="269"/>
        <end position="363"/>
    </location>
</feature>
<dbReference type="Proteomes" id="UP000694389">
    <property type="component" value="Unassembled WGS sequence"/>
</dbReference>
<keyword evidence="17" id="KW-1185">Reference proteome</keyword>
<proteinExistence type="inferred from homology"/>
<evidence type="ECO:0000256" key="14">
    <source>
        <dbReference type="SAM" id="MobiDB-lite"/>
    </source>
</evidence>
<dbReference type="PANTHER" id="PTHR31543">
    <property type="entry name" value="DYNEIN REGULATORY COMPLEX SUBUNIT 4"/>
    <property type="match status" value="1"/>
</dbReference>
<evidence type="ECO:0000256" key="3">
    <source>
        <dbReference type="ARBA" id="ARBA00009859"/>
    </source>
</evidence>
<evidence type="ECO:0000313" key="16">
    <source>
        <dbReference type="Ensembl" id="ENSDLAP00005019680.2"/>
    </source>
</evidence>
<sequence length="423" mass="50204">MNVPSVHPTQTEGSTQEAVDEKSPAVMDGPPTVKKSKDELWDECVLLLEEVERVQKQKKHFKLERDKAQRSWDNSKRNLEETKARMKERLRLKHEAEKRCQAEFDEHKEKLRQLEATQHVEVGELKMAAIATDSKTQKEQVESDVDLQRKMCNLQTDKREKECNSKIYVEKLKQKQHEELKKLHESYKNKVGEMEAQYDSKQKILVRENNDEIQIEFKKIDERMKIRTETVVEEQSKIWEQINYIIRDRRHVIEIKRQQGRVVAGKELNKRLDRRLEVVAQKNTRLRESLREQRAKLRGSRQQLVVERKAMAKSVKRGNKLCAQVLHERRELNLKHQQLELKHEQVQKEYDELQRKQTEAILDAQQKSGLKELLLERKITAVTETLEREQLKLWVALAFGQGDQTAATHIKVQFYCTENYYKI</sequence>
<reference evidence="16" key="2">
    <citation type="submission" date="2025-09" db="UniProtKB">
        <authorList>
            <consortium name="Ensembl"/>
        </authorList>
    </citation>
    <scope>IDENTIFICATION</scope>
</reference>
<accession>A0A8C4EK77</accession>
<reference evidence="16" key="1">
    <citation type="submission" date="2025-08" db="UniProtKB">
        <authorList>
            <consortium name="Ensembl"/>
        </authorList>
    </citation>
    <scope>IDENTIFICATION</scope>
</reference>
<feature type="compositionally biased region" description="Polar residues" evidence="14">
    <location>
        <begin position="7"/>
        <end position="17"/>
    </location>
</feature>
<dbReference type="InterPro" id="IPR025593">
    <property type="entry name" value="GAS8_dom"/>
</dbReference>
<dbReference type="AlphaFoldDB" id="A0A8C4EK77"/>
<evidence type="ECO:0000256" key="1">
    <source>
        <dbReference type="ARBA" id="ARBA00004230"/>
    </source>
</evidence>
<evidence type="ECO:0000313" key="17">
    <source>
        <dbReference type="Proteomes" id="UP000694389"/>
    </source>
</evidence>
<keyword evidence="10" id="KW-0206">Cytoskeleton</keyword>
<keyword evidence="7" id="KW-0282">Flagellum</keyword>
<dbReference type="Pfam" id="PF13851">
    <property type="entry name" value="GAS"/>
    <property type="match status" value="1"/>
</dbReference>
<keyword evidence="9" id="KW-0969">Cilium</keyword>
<keyword evidence="5" id="KW-0963">Cytoplasm</keyword>
<evidence type="ECO:0000256" key="8">
    <source>
        <dbReference type="ARBA" id="ARBA00023054"/>
    </source>
</evidence>
<comment type="similarity">
    <text evidence="3">Belongs to the DRC4 family.</text>
</comment>
<evidence type="ECO:0000256" key="13">
    <source>
        <dbReference type="SAM" id="Coils"/>
    </source>
</evidence>